<name>A0ABT4DJG8_FUSSI</name>
<protein>
    <recommendedName>
        <fullName evidence="1">Orn/DAP/Arg decarboxylase 2 C-terminal domain-containing protein</fullName>
    </recommendedName>
</protein>
<reference evidence="2" key="1">
    <citation type="submission" date="2022-09" db="EMBL/GenBank/DDBJ databases">
        <authorList>
            <person name="Zoaiter M."/>
        </authorList>
    </citation>
    <scope>NUCLEOTIDE SEQUENCE</scope>
    <source>
        <strain evidence="2">DSM 19848</strain>
    </source>
</reference>
<feature type="domain" description="Orn/DAP/Arg decarboxylase 2 C-terminal" evidence="1">
    <location>
        <begin position="4"/>
        <end position="112"/>
    </location>
</feature>
<accession>A0ABT4DJG8</accession>
<sequence length="145" mass="16184">MGKSGFYVTKVLDKKVSYGTIYLILKNTLNGFIRPSFSKLVSRYSIVDNPLSSEPLFTSKDAFEILTLKEETDIKEKVTLVGNLCTTTDVIAEDIFLPYMECGDIIIITNAGSYAAVLSPMQFSLQEKPVEVFLSTDGKMIYNKN</sequence>
<dbReference type="InterPro" id="IPR022643">
    <property type="entry name" value="De-COase2_C"/>
</dbReference>
<dbReference type="RefSeq" id="WP_265152559.1">
    <property type="nucleotide sequence ID" value="NZ_JAOXXL010000028.1"/>
</dbReference>
<dbReference type="InterPro" id="IPR009006">
    <property type="entry name" value="Ala_racemase/Decarboxylase_C"/>
</dbReference>
<evidence type="ECO:0000259" key="1">
    <source>
        <dbReference type="Pfam" id="PF00278"/>
    </source>
</evidence>
<evidence type="ECO:0000313" key="3">
    <source>
        <dbReference type="Proteomes" id="UP001062738"/>
    </source>
</evidence>
<dbReference type="Pfam" id="PF00278">
    <property type="entry name" value="Orn_DAP_Arg_deC"/>
    <property type="match status" value="1"/>
</dbReference>
<evidence type="ECO:0000313" key="2">
    <source>
        <dbReference type="EMBL" id="MCY7008757.1"/>
    </source>
</evidence>
<dbReference type="SUPFAM" id="SSF50621">
    <property type="entry name" value="Alanine racemase C-terminal domain-like"/>
    <property type="match status" value="1"/>
</dbReference>
<organism evidence="2 3">
    <name type="scientific">Fusobacterium simiae</name>
    <dbReference type="NCBI Taxonomy" id="855"/>
    <lineage>
        <taxon>Bacteria</taxon>
        <taxon>Fusobacteriati</taxon>
        <taxon>Fusobacteriota</taxon>
        <taxon>Fusobacteriia</taxon>
        <taxon>Fusobacteriales</taxon>
        <taxon>Fusobacteriaceae</taxon>
        <taxon>Fusobacterium</taxon>
    </lineage>
</organism>
<dbReference type="EMBL" id="JAOXXL010000028">
    <property type="protein sequence ID" value="MCY7008757.1"/>
    <property type="molecule type" value="Genomic_DNA"/>
</dbReference>
<comment type="caution">
    <text evidence="2">The sequence shown here is derived from an EMBL/GenBank/DDBJ whole genome shotgun (WGS) entry which is preliminary data.</text>
</comment>
<proteinExistence type="predicted"/>
<dbReference type="Gene3D" id="2.40.37.10">
    <property type="entry name" value="Lyase, Ornithine Decarboxylase, Chain A, domain 1"/>
    <property type="match status" value="1"/>
</dbReference>
<dbReference type="Proteomes" id="UP001062738">
    <property type="component" value="Unassembled WGS sequence"/>
</dbReference>
<gene>
    <name evidence="2" type="ORF">OCK72_08985</name>
</gene>
<keyword evidence="3" id="KW-1185">Reference proteome</keyword>